<accession>A0A813KGF1</accession>
<evidence type="ECO:0000313" key="1">
    <source>
        <dbReference type="EMBL" id="CAE8706434.1"/>
    </source>
</evidence>
<dbReference type="EMBL" id="CAJNNW010031208">
    <property type="protein sequence ID" value="CAE8706434.1"/>
    <property type="molecule type" value="Genomic_DNA"/>
</dbReference>
<dbReference type="Proteomes" id="UP000626109">
    <property type="component" value="Unassembled WGS sequence"/>
</dbReference>
<name>A0A813KGF1_POLGL</name>
<organism evidence="1 2">
    <name type="scientific">Polarella glacialis</name>
    <name type="common">Dinoflagellate</name>
    <dbReference type="NCBI Taxonomy" id="89957"/>
    <lineage>
        <taxon>Eukaryota</taxon>
        <taxon>Sar</taxon>
        <taxon>Alveolata</taxon>
        <taxon>Dinophyceae</taxon>
        <taxon>Suessiales</taxon>
        <taxon>Suessiaceae</taxon>
        <taxon>Polarella</taxon>
    </lineage>
</organism>
<evidence type="ECO:0000313" key="2">
    <source>
        <dbReference type="Proteomes" id="UP000626109"/>
    </source>
</evidence>
<comment type="caution">
    <text evidence="1">The sequence shown here is derived from an EMBL/GenBank/DDBJ whole genome shotgun (WGS) entry which is preliminary data.</text>
</comment>
<dbReference type="AlphaFoldDB" id="A0A813KGF1"/>
<proteinExistence type="predicted"/>
<protein>
    <submittedName>
        <fullName evidence="1">Uncharacterized protein</fullName>
    </submittedName>
</protein>
<reference evidence="1" key="1">
    <citation type="submission" date="2021-02" db="EMBL/GenBank/DDBJ databases">
        <authorList>
            <person name="Dougan E. K."/>
            <person name="Rhodes N."/>
            <person name="Thang M."/>
            <person name="Chan C."/>
        </authorList>
    </citation>
    <scope>NUCLEOTIDE SEQUENCE</scope>
</reference>
<sequence>VKTMADPMHSLEKVPAAAACLAASIRGMSPAMCAYKGIQDEPTRDAVLSYLDSIHAE</sequence>
<feature type="non-terminal residue" evidence="1">
    <location>
        <position position="1"/>
    </location>
</feature>
<gene>
    <name evidence="1" type="ORF">PGLA2088_LOCUS34171</name>
</gene>